<protein>
    <submittedName>
        <fullName evidence="2">ISSoc10, orfA transposase</fullName>
    </submittedName>
</protein>
<dbReference type="Pfam" id="PF01797">
    <property type="entry name" value="Y1_Tnp"/>
    <property type="match status" value="1"/>
</dbReference>
<dbReference type="Proteomes" id="UP001050975">
    <property type="component" value="Unassembled WGS sequence"/>
</dbReference>
<dbReference type="RefSeq" id="WP_226593297.1">
    <property type="nucleotide sequence ID" value="NZ_BLAY01000274.1"/>
</dbReference>
<keyword evidence="3" id="KW-1185">Reference proteome</keyword>
<accession>A0AAV3XQS3</accession>
<dbReference type="EMBL" id="BLAY01000274">
    <property type="protein sequence ID" value="GET43951.1"/>
    <property type="molecule type" value="Genomic_DNA"/>
</dbReference>
<dbReference type="InterPro" id="IPR002686">
    <property type="entry name" value="Transposase_17"/>
</dbReference>
<gene>
    <name evidence="2" type="ORF">MiSe_87770</name>
</gene>
<dbReference type="SMART" id="SM01321">
    <property type="entry name" value="Y1_Tnp"/>
    <property type="match status" value="1"/>
</dbReference>
<dbReference type="GO" id="GO:0003677">
    <property type="term" value="F:DNA binding"/>
    <property type="evidence" value="ECO:0007669"/>
    <property type="project" value="InterPro"/>
</dbReference>
<feature type="domain" description="Transposase IS200-like" evidence="1">
    <location>
        <begin position="12"/>
        <end position="132"/>
    </location>
</feature>
<dbReference type="SUPFAM" id="SSF143422">
    <property type="entry name" value="Transposase IS200-like"/>
    <property type="match status" value="1"/>
</dbReference>
<dbReference type="PANTHER" id="PTHR33360">
    <property type="entry name" value="TRANSPOSASE FOR INSERTION SEQUENCE ELEMENT IS200"/>
    <property type="match status" value="1"/>
</dbReference>
<proteinExistence type="predicted"/>
<name>A0AAV3XQS3_9CYAN</name>
<dbReference type="NCBIfam" id="NF033573">
    <property type="entry name" value="transpos_IS200"/>
    <property type="match status" value="1"/>
</dbReference>
<dbReference type="PANTHER" id="PTHR33360:SF2">
    <property type="entry name" value="TRANSPOSASE FOR INSERTION SEQUENCE ELEMENT IS200"/>
    <property type="match status" value="1"/>
</dbReference>
<dbReference type="GO" id="GO:0006313">
    <property type="term" value="P:DNA transposition"/>
    <property type="evidence" value="ECO:0007669"/>
    <property type="project" value="InterPro"/>
</dbReference>
<dbReference type="InterPro" id="IPR036515">
    <property type="entry name" value="Transposase_17_sf"/>
</dbReference>
<dbReference type="GO" id="GO:0004803">
    <property type="term" value="F:transposase activity"/>
    <property type="evidence" value="ECO:0007669"/>
    <property type="project" value="InterPro"/>
</dbReference>
<sequence length="137" mass="16193">MSKDLIHKARGVSDFKCHLVLTTKYRRKVLTDAMLTRLEEIFTALMEKWEGRLIEFNGERDHVHLLLQYTPQTEPSKLINNLKTVSSRYLRKEFADLINRVYWKDVLWTNGYFIASCGGVTVEQLKKYIDEQDRPIN</sequence>
<evidence type="ECO:0000313" key="3">
    <source>
        <dbReference type="Proteomes" id="UP001050975"/>
    </source>
</evidence>
<reference evidence="2" key="1">
    <citation type="submission" date="2019-10" db="EMBL/GenBank/DDBJ databases">
        <title>Draft genome sequece of Microseira wollei NIES-4236.</title>
        <authorList>
            <person name="Yamaguchi H."/>
            <person name="Suzuki S."/>
            <person name="Kawachi M."/>
        </authorList>
    </citation>
    <scope>NUCLEOTIDE SEQUENCE</scope>
    <source>
        <strain evidence="2">NIES-4236</strain>
    </source>
</reference>
<evidence type="ECO:0000259" key="1">
    <source>
        <dbReference type="SMART" id="SM01321"/>
    </source>
</evidence>
<organism evidence="2 3">
    <name type="scientific">Microseira wollei NIES-4236</name>
    <dbReference type="NCBI Taxonomy" id="2530354"/>
    <lineage>
        <taxon>Bacteria</taxon>
        <taxon>Bacillati</taxon>
        <taxon>Cyanobacteriota</taxon>
        <taxon>Cyanophyceae</taxon>
        <taxon>Oscillatoriophycideae</taxon>
        <taxon>Aerosakkonematales</taxon>
        <taxon>Aerosakkonemataceae</taxon>
        <taxon>Microseira</taxon>
    </lineage>
</organism>
<dbReference type="Gene3D" id="3.30.70.1290">
    <property type="entry name" value="Transposase IS200-like"/>
    <property type="match status" value="1"/>
</dbReference>
<evidence type="ECO:0000313" key="2">
    <source>
        <dbReference type="EMBL" id="GET43951.1"/>
    </source>
</evidence>
<dbReference type="AlphaFoldDB" id="A0AAV3XQS3"/>
<comment type="caution">
    <text evidence="2">The sequence shown here is derived from an EMBL/GenBank/DDBJ whole genome shotgun (WGS) entry which is preliminary data.</text>
</comment>